<dbReference type="RefSeq" id="XP_044714981.1">
    <property type="nucleotide sequence ID" value="XM_044870084.1"/>
</dbReference>
<dbReference type="PANTHER" id="PTHR12197:SF251">
    <property type="entry name" value="EG:BACR7C10.4 PROTEIN"/>
    <property type="match status" value="1"/>
</dbReference>
<dbReference type="GO" id="GO:0005634">
    <property type="term" value="C:nucleus"/>
    <property type="evidence" value="ECO:0007669"/>
    <property type="project" value="TreeGrafter"/>
</dbReference>
<evidence type="ECO:0000256" key="3">
    <source>
        <dbReference type="ARBA" id="ARBA00022833"/>
    </source>
</evidence>
<proteinExistence type="predicted"/>
<feature type="domain" description="MYND-type" evidence="7">
    <location>
        <begin position="56"/>
        <end position="94"/>
    </location>
</feature>
<dbReference type="GeneID" id="68360742"/>
<reference evidence="8" key="1">
    <citation type="submission" date="2021-09" db="EMBL/GenBank/DDBJ databases">
        <title>A high-quality genome of the endoparasitic fungus Hirsutella rhossiliensis with a comparison of Hirsutella genomes reveals transposable elements contributing to genome size variation.</title>
        <authorList>
            <person name="Lin R."/>
            <person name="Jiao Y."/>
            <person name="Sun X."/>
            <person name="Ling J."/>
            <person name="Xie B."/>
            <person name="Cheng X."/>
        </authorList>
    </citation>
    <scope>NUCLEOTIDE SEQUENCE</scope>
    <source>
        <strain evidence="8">HR02</strain>
    </source>
</reference>
<dbReference type="InterPro" id="IPR001214">
    <property type="entry name" value="SET_dom"/>
</dbReference>
<dbReference type="GO" id="GO:0008270">
    <property type="term" value="F:zinc ion binding"/>
    <property type="evidence" value="ECO:0007669"/>
    <property type="project" value="UniProtKB-KW"/>
</dbReference>
<evidence type="ECO:0000313" key="8">
    <source>
        <dbReference type="EMBL" id="KAH0957467.1"/>
    </source>
</evidence>
<feature type="domain" description="SET" evidence="6">
    <location>
        <begin position="7"/>
        <end position="252"/>
    </location>
</feature>
<dbReference type="Gene3D" id="2.170.270.10">
    <property type="entry name" value="SET domain"/>
    <property type="match status" value="1"/>
</dbReference>
<dbReference type="SUPFAM" id="SSF144232">
    <property type="entry name" value="HIT/MYND zinc finger-like"/>
    <property type="match status" value="1"/>
</dbReference>
<keyword evidence="2 4" id="KW-0863">Zinc-finger</keyword>
<dbReference type="PROSITE" id="PS50280">
    <property type="entry name" value="SET"/>
    <property type="match status" value="1"/>
</dbReference>
<evidence type="ECO:0000256" key="4">
    <source>
        <dbReference type="PROSITE-ProRule" id="PRU00134"/>
    </source>
</evidence>
<organism evidence="8 9">
    <name type="scientific">Hirsutella rhossiliensis</name>
    <dbReference type="NCBI Taxonomy" id="111463"/>
    <lineage>
        <taxon>Eukaryota</taxon>
        <taxon>Fungi</taxon>
        <taxon>Dikarya</taxon>
        <taxon>Ascomycota</taxon>
        <taxon>Pezizomycotina</taxon>
        <taxon>Sordariomycetes</taxon>
        <taxon>Hypocreomycetidae</taxon>
        <taxon>Hypocreales</taxon>
        <taxon>Ophiocordycipitaceae</taxon>
        <taxon>Hirsutella</taxon>
    </lineage>
</organism>
<gene>
    <name evidence="8" type="ORF">HRG_11614</name>
</gene>
<dbReference type="Proteomes" id="UP000824596">
    <property type="component" value="Unassembled WGS sequence"/>
</dbReference>
<accession>A0A9P8MLD8</accession>
<evidence type="ECO:0000256" key="5">
    <source>
        <dbReference type="SAM" id="MobiDB-lite"/>
    </source>
</evidence>
<keyword evidence="9" id="KW-1185">Reference proteome</keyword>
<dbReference type="AlphaFoldDB" id="A0A9P8MLD8"/>
<dbReference type="PANTHER" id="PTHR12197">
    <property type="entry name" value="HISTONE-LYSINE N-METHYLTRANSFERASE SMYD"/>
    <property type="match status" value="1"/>
</dbReference>
<dbReference type="EMBL" id="JAIZPD010000021">
    <property type="protein sequence ID" value="KAH0957467.1"/>
    <property type="molecule type" value="Genomic_DNA"/>
</dbReference>
<sequence>MTPPPPPTLQIRSNESSSAKGRSLHATRPFRPGQTIHAFAAPRLALASTTHLARVCSHCLRPGDPRACSRCRAAFYCDPACQAAAWAAVHARECKALRRRRQGSDRPAALLPTPVRALVQALLVDETARALAPLEGHVPRRRNQGRGHLGLDGGGGWQDLQMMAMAGCAFAGMEGTEDEVTRAVDLLCKIQTNAFHRYDADLGQVGIFLEPTLAMANHSCVPNALVQFIGRKGILTAERPIEAGDEVEISYTDYTYPLTKRQQALASYCFECRCPRCKDDLNVYQVGAASPRNIIPDGLSLVPDPFSRLRNHPAVNDAGKQVLVKAHGESATMSTERRTMPQDSLHERHEMLLAQYRDCAGLVAAEMWAVTPVPQLLTEISIYYAERGDFAFALAVACFVATACDPYRYAAYFHPVRAKNVLMIAKLLANTAEGTTALNQAVESITTRADLDQKIRETLRDIDQVSLCQMLLIMVLRSAPAGHADGWEVAVAAREMLQDIEQLPGRDKELPLITAWMQDPSDEQCRAFFDYAVVQQVDALASLGRAVLQVKFGTGA</sequence>
<dbReference type="CDD" id="cd20071">
    <property type="entry name" value="SET_SMYD"/>
    <property type="match status" value="1"/>
</dbReference>
<evidence type="ECO:0000313" key="9">
    <source>
        <dbReference type="Proteomes" id="UP000824596"/>
    </source>
</evidence>
<dbReference type="PROSITE" id="PS50865">
    <property type="entry name" value="ZF_MYND_2"/>
    <property type="match status" value="1"/>
</dbReference>
<dbReference type="InterPro" id="IPR050869">
    <property type="entry name" value="H3K4_H4K5_MeTrfase"/>
</dbReference>
<dbReference type="OrthoDB" id="265717at2759"/>
<comment type="caution">
    <text evidence="8">The sequence shown here is derived from an EMBL/GenBank/DDBJ whole genome shotgun (WGS) entry which is preliminary data.</text>
</comment>
<evidence type="ECO:0000259" key="6">
    <source>
        <dbReference type="PROSITE" id="PS50280"/>
    </source>
</evidence>
<evidence type="ECO:0000256" key="2">
    <source>
        <dbReference type="ARBA" id="ARBA00022771"/>
    </source>
</evidence>
<dbReference type="InterPro" id="IPR046341">
    <property type="entry name" value="SET_dom_sf"/>
</dbReference>
<dbReference type="Pfam" id="PF01753">
    <property type="entry name" value="zf-MYND"/>
    <property type="match status" value="1"/>
</dbReference>
<dbReference type="Gene3D" id="1.10.220.160">
    <property type="match status" value="1"/>
</dbReference>
<keyword evidence="3" id="KW-0862">Zinc</keyword>
<keyword evidence="1" id="KW-0479">Metal-binding</keyword>
<dbReference type="InterPro" id="IPR002893">
    <property type="entry name" value="Znf_MYND"/>
</dbReference>
<dbReference type="Gene3D" id="6.10.140.2220">
    <property type="match status" value="1"/>
</dbReference>
<feature type="region of interest" description="Disordered" evidence="5">
    <location>
        <begin position="1"/>
        <end position="31"/>
    </location>
</feature>
<protein>
    <submittedName>
        <fullName evidence="8">MYND finger domain-containing protein</fullName>
    </submittedName>
</protein>
<dbReference type="SUPFAM" id="SSF82199">
    <property type="entry name" value="SET domain"/>
    <property type="match status" value="1"/>
</dbReference>
<feature type="compositionally biased region" description="Polar residues" evidence="5">
    <location>
        <begin position="10"/>
        <end position="20"/>
    </location>
</feature>
<dbReference type="Pfam" id="PF00856">
    <property type="entry name" value="SET"/>
    <property type="match status" value="1"/>
</dbReference>
<evidence type="ECO:0000256" key="1">
    <source>
        <dbReference type="ARBA" id="ARBA00022723"/>
    </source>
</evidence>
<evidence type="ECO:0000259" key="7">
    <source>
        <dbReference type="PROSITE" id="PS50865"/>
    </source>
</evidence>
<name>A0A9P8MLD8_9HYPO</name>